<keyword evidence="2" id="KW-0812">Transmembrane</keyword>
<feature type="transmembrane region" description="Helical" evidence="2">
    <location>
        <begin position="444"/>
        <end position="461"/>
    </location>
</feature>
<dbReference type="PROSITE" id="PS50850">
    <property type="entry name" value="MFS"/>
    <property type="match status" value="1"/>
</dbReference>
<name>A0AAD3CEP2_9STRA</name>
<evidence type="ECO:0000259" key="3">
    <source>
        <dbReference type="PROSITE" id="PS50850"/>
    </source>
</evidence>
<keyword evidence="2" id="KW-0472">Membrane</keyword>
<feature type="transmembrane region" description="Helical" evidence="2">
    <location>
        <begin position="305"/>
        <end position="326"/>
    </location>
</feature>
<evidence type="ECO:0000313" key="4">
    <source>
        <dbReference type="EMBL" id="GFH44426.1"/>
    </source>
</evidence>
<feature type="domain" description="Major facilitator superfamily (MFS) profile" evidence="3">
    <location>
        <begin position="310"/>
        <end position="497"/>
    </location>
</feature>
<dbReference type="Pfam" id="PF07690">
    <property type="entry name" value="MFS_1"/>
    <property type="match status" value="1"/>
</dbReference>
<feature type="transmembrane region" description="Helical" evidence="2">
    <location>
        <begin position="128"/>
        <end position="147"/>
    </location>
</feature>
<dbReference type="GO" id="GO:0016020">
    <property type="term" value="C:membrane"/>
    <property type="evidence" value="ECO:0007669"/>
    <property type="project" value="UniProtKB-SubCell"/>
</dbReference>
<comment type="subcellular location">
    <subcellularLocation>
        <location evidence="1">Membrane</location>
        <topology evidence="1">Multi-pass membrane protein</topology>
    </subcellularLocation>
</comment>
<feature type="transmembrane region" description="Helical" evidence="2">
    <location>
        <begin position="60"/>
        <end position="77"/>
    </location>
</feature>
<feature type="transmembrane region" description="Helical" evidence="2">
    <location>
        <begin position="467"/>
        <end position="492"/>
    </location>
</feature>
<dbReference type="GO" id="GO:0022857">
    <property type="term" value="F:transmembrane transporter activity"/>
    <property type="evidence" value="ECO:0007669"/>
    <property type="project" value="InterPro"/>
</dbReference>
<gene>
    <name evidence="4" type="ORF">CTEN210_00900</name>
</gene>
<dbReference type="InterPro" id="IPR020846">
    <property type="entry name" value="MFS_dom"/>
</dbReference>
<dbReference type="Gene3D" id="1.20.1250.20">
    <property type="entry name" value="MFS general substrate transporter like domains"/>
    <property type="match status" value="2"/>
</dbReference>
<feature type="transmembrane region" description="Helical" evidence="2">
    <location>
        <begin position="403"/>
        <end position="423"/>
    </location>
</feature>
<feature type="transmembrane region" description="Helical" evidence="2">
    <location>
        <begin position="346"/>
        <end position="367"/>
    </location>
</feature>
<organism evidence="4 5">
    <name type="scientific">Chaetoceros tenuissimus</name>
    <dbReference type="NCBI Taxonomy" id="426638"/>
    <lineage>
        <taxon>Eukaryota</taxon>
        <taxon>Sar</taxon>
        <taxon>Stramenopiles</taxon>
        <taxon>Ochrophyta</taxon>
        <taxon>Bacillariophyta</taxon>
        <taxon>Coscinodiscophyceae</taxon>
        <taxon>Chaetocerotophycidae</taxon>
        <taxon>Chaetocerotales</taxon>
        <taxon>Chaetocerotaceae</taxon>
        <taxon>Chaetoceros</taxon>
    </lineage>
</organism>
<dbReference type="InterPro" id="IPR036259">
    <property type="entry name" value="MFS_trans_sf"/>
</dbReference>
<dbReference type="PANTHER" id="PTHR23525">
    <property type="entry name" value="TRANSPORTER, PUTATIVE-RELATED"/>
    <property type="match status" value="1"/>
</dbReference>
<evidence type="ECO:0000256" key="2">
    <source>
        <dbReference type="SAM" id="Phobius"/>
    </source>
</evidence>
<dbReference type="Proteomes" id="UP001054902">
    <property type="component" value="Unassembled WGS sequence"/>
</dbReference>
<feature type="transmembrane region" description="Helical" evidence="2">
    <location>
        <begin position="153"/>
        <end position="177"/>
    </location>
</feature>
<proteinExistence type="predicted"/>
<keyword evidence="5" id="KW-1185">Reference proteome</keyword>
<reference evidence="4 5" key="1">
    <citation type="journal article" date="2021" name="Sci. Rep.">
        <title>The genome of the diatom Chaetoceros tenuissimus carries an ancient integrated fragment of an extant virus.</title>
        <authorList>
            <person name="Hongo Y."/>
            <person name="Kimura K."/>
            <person name="Takaki Y."/>
            <person name="Yoshida Y."/>
            <person name="Baba S."/>
            <person name="Kobayashi G."/>
            <person name="Nagasaki K."/>
            <person name="Hano T."/>
            <person name="Tomaru Y."/>
        </authorList>
    </citation>
    <scope>NUCLEOTIDE SEQUENCE [LARGE SCALE GENOMIC DNA]</scope>
    <source>
        <strain evidence="4 5">NIES-3715</strain>
    </source>
</reference>
<feature type="transmembrane region" description="Helical" evidence="2">
    <location>
        <begin position="379"/>
        <end position="397"/>
    </location>
</feature>
<dbReference type="AlphaFoldDB" id="A0AAD3CEP2"/>
<evidence type="ECO:0000256" key="1">
    <source>
        <dbReference type="ARBA" id="ARBA00004141"/>
    </source>
</evidence>
<protein>
    <recommendedName>
        <fullName evidence="3">Major facilitator superfamily (MFS) profile domain-containing protein</fullName>
    </recommendedName>
</protein>
<accession>A0AAD3CEP2</accession>
<dbReference type="PANTHER" id="PTHR23525:SF1">
    <property type="entry name" value="NODULIN-LIKE DOMAIN-CONTAINING PROTEIN"/>
    <property type="match status" value="1"/>
</dbReference>
<dbReference type="EMBL" id="BLLK01000019">
    <property type="protein sequence ID" value="GFH44426.1"/>
    <property type="molecule type" value="Genomic_DNA"/>
</dbReference>
<evidence type="ECO:0000313" key="5">
    <source>
        <dbReference type="Proteomes" id="UP001054902"/>
    </source>
</evidence>
<dbReference type="SUPFAM" id="SSF103473">
    <property type="entry name" value="MFS general substrate transporter"/>
    <property type="match status" value="1"/>
</dbReference>
<sequence>MIQESSAGLTVKSFDDDIPYTHTWSNEDDEYDEYGTDLVQEQGDNQTEYTRERNETSRNINVIMIYTYIAFVSRSLWNSNALSIFVFLLVNVDDKKTVGFITGLTGLTQLLSSYPASFVADKYRRDNVVKFGSIIGFISIFFTLYAAQKENLTLLAIGLSCYGISQGIVNPSVWALLADSVSKGGRSLYFTKRLQLEFYGRTTGPVLSLILFWKLGIEEWTIDVCAALIKMGQFVSIIELLCLYFVSDDYCVIDKSTHLPNVEMKKQQPDKDSIKFENSTESLLAMEQQNQGVNKQTRICCWSLYLHRIVPICVAVADLIGGISIGMSVRYFPIFFADNLNLSPNAVQFISLVTNLLLSWASYLGQYFGVRIGRLETSIIMKFIGCFTMFGMISSYSNGMSNMLVIVLYLIRTATVMGTGALTRSVLMDHVPKNERSRWNSVEAVTNFSWAGSAVLGGLLVDAKGLLYVFSFSSWCVLFSTIPYAIAIWIGVARETI</sequence>
<feature type="transmembrane region" description="Helical" evidence="2">
    <location>
        <begin position="97"/>
        <end position="116"/>
    </location>
</feature>
<comment type="caution">
    <text evidence="4">The sequence shown here is derived from an EMBL/GenBank/DDBJ whole genome shotgun (WGS) entry which is preliminary data.</text>
</comment>
<keyword evidence="2" id="KW-1133">Transmembrane helix</keyword>
<dbReference type="InterPro" id="IPR011701">
    <property type="entry name" value="MFS"/>
</dbReference>